<dbReference type="Proteomes" id="UP000094385">
    <property type="component" value="Unassembled WGS sequence"/>
</dbReference>
<dbReference type="GO" id="GO:0005634">
    <property type="term" value="C:nucleus"/>
    <property type="evidence" value="ECO:0007669"/>
    <property type="project" value="TreeGrafter"/>
</dbReference>
<evidence type="ECO:0000256" key="2">
    <source>
        <dbReference type="ARBA" id="ARBA00038160"/>
    </source>
</evidence>
<accession>A0A1E3QDI6</accession>
<keyword evidence="6" id="KW-1185">Reference proteome</keyword>
<evidence type="ECO:0000256" key="1">
    <source>
        <dbReference type="ARBA" id="ARBA00022694"/>
    </source>
</evidence>
<keyword evidence="1" id="KW-0819">tRNA processing</keyword>
<proteinExistence type="inferred from homology"/>
<dbReference type="GO" id="GO:0008033">
    <property type="term" value="P:tRNA processing"/>
    <property type="evidence" value="ECO:0007669"/>
    <property type="project" value="UniProtKB-KW"/>
</dbReference>
<organism evidence="5 6">
    <name type="scientific">Lipomyces starkeyi NRRL Y-11557</name>
    <dbReference type="NCBI Taxonomy" id="675824"/>
    <lineage>
        <taxon>Eukaryota</taxon>
        <taxon>Fungi</taxon>
        <taxon>Dikarya</taxon>
        <taxon>Ascomycota</taxon>
        <taxon>Saccharomycotina</taxon>
        <taxon>Lipomycetes</taxon>
        <taxon>Lipomycetales</taxon>
        <taxon>Lipomycetaceae</taxon>
        <taxon>Lipomyces</taxon>
    </lineage>
</organism>
<dbReference type="GO" id="GO:0052717">
    <property type="term" value="F:tRNA-specific adenosine-34 deaminase activity"/>
    <property type="evidence" value="ECO:0007669"/>
    <property type="project" value="TreeGrafter"/>
</dbReference>
<feature type="region of interest" description="Disordered" evidence="3">
    <location>
        <begin position="1"/>
        <end position="30"/>
    </location>
</feature>
<dbReference type="EMBL" id="KV454290">
    <property type="protein sequence ID" value="ODQ75751.1"/>
    <property type="molecule type" value="Genomic_DNA"/>
</dbReference>
<dbReference type="PANTHER" id="PTHR11079">
    <property type="entry name" value="CYTOSINE DEAMINASE FAMILY MEMBER"/>
    <property type="match status" value="1"/>
</dbReference>
<dbReference type="Gene3D" id="3.40.140.10">
    <property type="entry name" value="Cytidine Deaminase, domain 2"/>
    <property type="match status" value="1"/>
</dbReference>
<dbReference type="Pfam" id="PF00383">
    <property type="entry name" value="dCMP_cyt_deam_1"/>
    <property type="match status" value="1"/>
</dbReference>
<dbReference type="STRING" id="675824.A0A1E3QDI6"/>
<protein>
    <recommendedName>
        <fullName evidence="4">CMP/dCMP-type deaminase domain-containing protein</fullName>
    </recommendedName>
</protein>
<evidence type="ECO:0000313" key="5">
    <source>
        <dbReference type="EMBL" id="ODQ75751.1"/>
    </source>
</evidence>
<dbReference type="InterPro" id="IPR016193">
    <property type="entry name" value="Cytidine_deaminase-like"/>
</dbReference>
<gene>
    <name evidence="5" type="ORF">LIPSTDRAFT_68392</name>
</gene>
<evidence type="ECO:0000259" key="4">
    <source>
        <dbReference type="PROSITE" id="PS51747"/>
    </source>
</evidence>
<evidence type="ECO:0000313" key="6">
    <source>
        <dbReference type="Proteomes" id="UP000094385"/>
    </source>
</evidence>
<dbReference type="PANTHER" id="PTHR11079:SF156">
    <property type="entry name" value="INACTIVE TRNA-SPECIFIC ADENOSINE DEAMINASE-LIKE PROTEIN 3-RELATED"/>
    <property type="match status" value="1"/>
</dbReference>
<dbReference type="CDD" id="cd01285">
    <property type="entry name" value="nucleoside_deaminase"/>
    <property type="match status" value="1"/>
</dbReference>
<feature type="compositionally biased region" description="Low complexity" evidence="3">
    <location>
        <begin position="1"/>
        <end position="20"/>
    </location>
</feature>
<reference evidence="5 6" key="1">
    <citation type="journal article" date="2016" name="Proc. Natl. Acad. Sci. U.S.A.">
        <title>Comparative genomics of biotechnologically important yeasts.</title>
        <authorList>
            <person name="Riley R."/>
            <person name="Haridas S."/>
            <person name="Wolfe K.H."/>
            <person name="Lopes M.R."/>
            <person name="Hittinger C.T."/>
            <person name="Goeker M."/>
            <person name="Salamov A.A."/>
            <person name="Wisecaver J.H."/>
            <person name="Long T.M."/>
            <person name="Calvey C.H."/>
            <person name="Aerts A.L."/>
            <person name="Barry K.W."/>
            <person name="Choi C."/>
            <person name="Clum A."/>
            <person name="Coughlan A.Y."/>
            <person name="Deshpande S."/>
            <person name="Douglass A.P."/>
            <person name="Hanson S.J."/>
            <person name="Klenk H.-P."/>
            <person name="LaButti K.M."/>
            <person name="Lapidus A."/>
            <person name="Lindquist E.A."/>
            <person name="Lipzen A.M."/>
            <person name="Meier-Kolthoff J.P."/>
            <person name="Ohm R.A."/>
            <person name="Otillar R.P."/>
            <person name="Pangilinan J.L."/>
            <person name="Peng Y."/>
            <person name="Rokas A."/>
            <person name="Rosa C.A."/>
            <person name="Scheuner C."/>
            <person name="Sibirny A.A."/>
            <person name="Slot J.C."/>
            <person name="Stielow J.B."/>
            <person name="Sun H."/>
            <person name="Kurtzman C.P."/>
            <person name="Blackwell M."/>
            <person name="Grigoriev I.V."/>
            <person name="Jeffries T.W."/>
        </authorList>
    </citation>
    <scope>NUCLEOTIDE SEQUENCE [LARGE SCALE GENOMIC DNA]</scope>
    <source>
        <strain evidence="5 6">NRRL Y-11557</strain>
    </source>
</reference>
<dbReference type="OrthoDB" id="3180714at2759"/>
<comment type="similarity">
    <text evidence="2">Belongs to the cytidine and deoxycytidylate deaminase family. ADAT3 subfamily.</text>
</comment>
<sequence length="399" mass="44523">MPPSVGSSRTTTASSTGTETYLHHKPPHNHLHHHHIALSSGLPASASATVATVSSVLASGKGHLLVNSSTRSFVQVKLPHDRTELELVDVWVTLIPARIATSVISHLKQELPDDPHSLLHLRRIVKEVEFNHQDSALKTSDQVLLHLLICSIDAVPSEGEIRRMLLPMTELPAANINDNRLFVPVIRKAPKCPALTKQQSKEWSDGTWPIMWRGNPHAIISELPSEDEVLYKKHIEKLLELTEKAHNEGEMPMATLIVDPVTYEIVASAVDTRNSSNNPLAHSTMTCIAKVAEKELRRRQNEAPILDATKEPPPQAYLCHNLQLITTHEPCAMCSMAMVHSRISRLVYIKNMPRSGGIDRSSGAGYGIHWNKQLNWRFETWKWDGQNILLYDIDEAVNA</sequence>
<name>A0A1E3QDI6_LIPST</name>
<dbReference type="GO" id="GO:0005737">
    <property type="term" value="C:cytoplasm"/>
    <property type="evidence" value="ECO:0007669"/>
    <property type="project" value="TreeGrafter"/>
</dbReference>
<dbReference type="SUPFAM" id="SSF53927">
    <property type="entry name" value="Cytidine deaminase-like"/>
    <property type="match status" value="1"/>
</dbReference>
<dbReference type="AlphaFoldDB" id="A0A1E3QDI6"/>
<dbReference type="InterPro" id="IPR002125">
    <property type="entry name" value="CMP_dCMP_dom"/>
</dbReference>
<feature type="domain" description="CMP/dCMP-type deaminase" evidence="4">
    <location>
        <begin position="236"/>
        <end position="360"/>
    </location>
</feature>
<dbReference type="PROSITE" id="PS51747">
    <property type="entry name" value="CYT_DCMP_DEAMINASES_2"/>
    <property type="match status" value="1"/>
</dbReference>
<evidence type="ECO:0000256" key="3">
    <source>
        <dbReference type="SAM" id="MobiDB-lite"/>
    </source>
</evidence>